<dbReference type="OrthoDB" id="5968869at2759"/>
<evidence type="ECO:0000313" key="4">
    <source>
        <dbReference type="EMBL" id="KXS18474.1"/>
    </source>
</evidence>
<dbReference type="InterPro" id="IPR028751">
    <property type="entry name" value="CATSPERD/E"/>
</dbReference>
<evidence type="ECO:0000256" key="3">
    <source>
        <dbReference type="ARBA" id="ARBA00023180"/>
    </source>
</evidence>
<dbReference type="EMBL" id="KQ965742">
    <property type="protein sequence ID" value="KXS18474.1"/>
    <property type="molecule type" value="Genomic_DNA"/>
</dbReference>
<dbReference type="AlphaFoldDB" id="A0A139APA3"/>
<protein>
    <submittedName>
        <fullName evidence="4">Uncharacterized protein</fullName>
    </submittedName>
</protein>
<reference evidence="4 5" key="1">
    <citation type="journal article" date="2015" name="Genome Biol. Evol.">
        <title>Phylogenomic analyses indicate that early fungi evolved digesting cell walls of algal ancestors of land plants.</title>
        <authorList>
            <person name="Chang Y."/>
            <person name="Wang S."/>
            <person name="Sekimoto S."/>
            <person name="Aerts A.L."/>
            <person name="Choi C."/>
            <person name="Clum A."/>
            <person name="LaButti K.M."/>
            <person name="Lindquist E.A."/>
            <person name="Yee Ngan C."/>
            <person name="Ohm R.A."/>
            <person name="Salamov A.A."/>
            <person name="Grigoriev I.V."/>
            <person name="Spatafora J.W."/>
            <person name="Berbee M.L."/>
        </authorList>
    </citation>
    <scope>NUCLEOTIDE SEQUENCE [LARGE SCALE GENOMIC DNA]</scope>
    <source>
        <strain evidence="4 5">JEL478</strain>
    </source>
</reference>
<evidence type="ECO:0000256" key="1">
    <source>
        <dbReference type="ARBA" id="ARBA00010246"/>
    </source>
</evidence>
<dbReference type="PANTHER" id="PTHR33722">
    <property type="entry name" value="CATION CHANNEL SPERM-ASSOCIATED PROTEIN SUBUNIT DELTA-RELATED"/>
    <property type="match status" value="1"/>
</dbReference>
<dbReference type="GO" id="GO:0030317">
    <property type="term" value="P:flagellated sperm motility"/>
    <property type="evidence" value="ECO:0007669"/>
    <property type="project" value="TreeGrafter"/>
</dbReference>
<dbReference type="Proteomes" id="UP000070544">
    <property type="component" value="Unassembled WGS sequence"/>
</dbReference>
<dbReference type="GO" id="GO:0036128">
    <property type="term" value="C:CatSper complex"/>
    <property type="evidence" value="ECO:0007669"/>
    <property type="project" value="InterPro"/>
</dbReference>
<keyword evidence="5" id="KW-1185">Reference proteome</keyword>
<evidence type="ECO:0000313" key="5">
    <source>
        <dbReference type="Proteomes" id="UP000070544"/>
    </source>
</evidence>
<evidence type="ECO:0000256" key="2">
    <source>
        <dbReference type="ARBA" id="ARBA00022729"/>
    </source>
</evidence>
<proteinExistence type="inferred from homology"/>
<dbReference type="PANTHER" id="PTHR33722:SF1">
    <property type="entry name" value="CATION CHANNEL SPERM-ASSOCIATED AUXILIARY SUBUNIT DELTA"/>
    <property type="match status" value="1"/>
</dbReference>
<sequence>MILDTVLVGDGREVIEDRRLFSFVVDSCTSLIPTRPFTCTVRGPNFFSVYANNAPALTDSFYVTIDPPPGCYQWYFVAAPVNTSKEIDTVASDSLGALEPGSRATARLWIVDPAHLSAVEAAKTARVPGDTSKQLTLSLETLGDVPLFSFPTLHALTNLSLSFDTAISAWHLLFTTPTSGGLVELSLSSRGTAVLGCRVADTVVDVPIAAYATAEAIGFPRAPVQTLTPPVPAFDIVTDPCAATLQVALLGGTRFLFSHRSLGTSVTPIYTLPALPGLPSPTSLQFAAPNPRGIALLVDGAVFFTPDTIFFVRATGIPTGVTITALRGAPACDDSQGPLGNVYNSAILAWSAGSTTLYYSFDGGASFANSTAALADTTLVASSIADAATLHVQQRVVVLVATATGKHAVAMLDPATTRWSDGHVFALGEVLGSGKPGAVAKMAGIASGSVEVMVWGAGLFYSPNGGLSFFSIPLVSRDPFRPAVQLDAAEYVRDMDTSEAGAWIAITSTNRLFHGKTGLSDVVEIAGGLVPSDVISLEFDYYDRARITTPVTASAPPYVSVRYLPLSNEVRSPRPPLALNPPETCPYTGMSGNLEHQYIIDVDENFNFSVSITPQAGFSNAISVTFSNVSLLDMMYSETTTVSLQASSSSIVTRTRTVLITSQSYNRTGKSDIRVIPHAANLACTEGQQVGSEAFRECSSPFTRHLTRALRCRQSWSGAILAGIYATDIPARILTTVLRLRLRSRTPRARISRTG</sequence>
<accession>A0A139APA3</accession>
<dbReference type="STRING" id="1344416.A0A139APA3"/>
<name>A0A139APA3_GONPJ</name>
<keyword evidence="3" id="KW-0325">Glycoprotein</keyword>
<comment type="similarity">
    <text evidence="1">Belongs to the CATSPERD family.</text>
</comment>
<keyword evidence="2" id="KW-0732">Signal</keyword>
<organism evidence="4 5">
    <name type="scientific">Gonapodya prolifera (strain JEL478)</name>
    <name type="common">Monoblepharis prolifera</name>
    <dbReference type="NCBI Taxonomy" id="1344416"/>
    <lineage>
        <taxon>Eukaryota</taxon>
        <taxon>Fungi</taxon>
        <taxon>Fungi incertae sedis</taxon>
        <taxon>Chytridiomycota</taxon>
        <taxon>Chytridiomycota incertae sedis</taxon>
        <taxon>Monoblepharidomycetes</taxon>
        <taxon>Monoblepharidales</taxon>
        <taxon>Gonapodyaceae</taxon>
        <taxon>Gonapodya</taxon>
    </lineage>
</organism>
<gene>
    <name evidence="4" type="ORF">M427DRAFT_211356</name>
</gene>